<feature type="compositionally biased region" description="Basic and acidic residues" evidence="15">
    <location>
        <begin position="618"/>
        <end position="630"/>
    </location>
</feature>
<feature type="compositionally biased region" description="Polar residues" evidence="15">
    <location>
        <begin position="1314"/>
        <end position="1329"/>
    </location>
</feature>
<dbReference type="CDD" id="cd19799">
    <property type="entry name" value="Bbox2_MYCBP2"/>
    <property type="match status" value="1"/>
</dbReference>
<comment type="subcellular location">
    <subcellularLocation>
        <location evidence="2">Cell projection</location>
        <location evidence="2">Axon</location>
    </subcellularLocation>
</comment>
<feature type="domain" description="DOC" evidence="17">
    <location>
        <begin position="1710"/>
        <end position="1888"/>
    </location>
</feature>
<feature type="compositionally biased region" description="Polar residues" evidence="15">
    <location>
        <begin position="1414"/>
        <end position="1438"/>
    </location>
</feature>
<dbReference type="PROSITE" id="PS50194">
    <property type="entry name" value="FILAMIN_REPEAT"/>
    <property type="match status" value="1"/>
</dbReference>
<reference evidence="18" key="1">
    <citation type="submission" date="2020-11" db="EMBL/GenBank/DDBJ databases">
        <authorList>
            <person name="Tran Van P."/>
        </authorList>
    </citation>
    <scope>NUCLEOTIDE SEQUENCE</scope>
</reference>
<dbReference type="SMART" id="SM00184">
    <property type="entry name" value="RING"/>
    <property type="match status" value="1"/>
</dbReference>
<evidence type="ECO:0000256" key="13">
    <source>
        <dbReference type="PROSITE-ProRule" id="PRU00087"/>
    </source>
</evidence>
<evidence type="ECO:0000256" key="12">
    <source>
        <dbReference type="ARBA" id="ARBA00023273"/>
    </source>
</evidence>
<gene>
    <name evidence="18" type="ORF">TMSB3V08_LOCUS8096</name>
</gene>
<dbReference type="PANTHER" id="PTHR45943:SF1">
    <property type="entry name" value="E3 UBIQUITIN-PROTEIN LIGASE MYCBP2"/>
    <property type="match status" value="1"/>
</dbReference>
<dbReference type="InterPro" id="IPR013083">
    <property type="entry name" value="Znf_RING/FYVE/PHD"/>
</dbReference>
<name>A0A7R9ECD6_9NEOP</name>
<accession>A0A7R9ECD6</accession>
<evidence type="ECO:0000256" key="5">
    <source>
        <dbReference type="ARBA" id="ARBA00012249"/>
    </source>
</evidence>
<comment type="similarity">
    <text evidence="4">Belongs to the RING-Cys relay (RCR) family.</text>
</comment>
<dbReference type="InterPro" id="IPR001841">
    <property type="entry name" value="Znf_RING"/>
</dbReference>
<feature type="region of interest" description="Disordered" evidence="15">
    <location>
        <begin position="1599"/>
        <end position="1621"/>
    </location>
</feature>
<dbReference type="FunFam" id="3.30.40.10:FF:000078">
    <property type="entry name" value="E3 ubiquitin-protein ligase MYCBP2 isoform X1"/>
    <property type="match status" value="1"/>
</dbReference>
<dbReference type="GO" id="GO:0008270">
    <property type="term" value="F:zinc ion binding"/>
    <property type="evidence" value="ECO:0007669"/>
    <property type="project" value="UniProtKB-KW"/>
</dbReference>
<dbReference type="PROSITE" id="PS51284">
    <property type="entry name" value="DOC"/>
    <property type="match status" value="1"/>
</dbReference>
<dbReference type="InterPro" id="IPR017868">
    <property type="entry name" value="Filamin/ABP280_repeat-like"/>
</dbReference>
<protein>
    <recommendedName>
        <fullName evidence="5">RCR-type E3 ubiquitin transferase</fullName>
        <ecNumber evidence="5">2.3.2.33</ecNumber>
    </recommendedName>
</protein>
<dbReference type="GO" id="GO:0005634">
    <property type="term" value="C:nucleus"/>
    <property type="evidence" value="ECO:0007669"/>
    <property type="project" value="TreeGrafter"/>
</dbReference>
<feature type="compositionally biased region" description="Low complexity" evidence="15">
    <location>
        <begin position="796"/>
        <end position="811"/>
    </location>
</feature>
<organism evidence="18">
    <name type="scientific">Timema monikensis</name>
    <dbReference type="NCBI Taxonomy" id="170555"/>
    <lineage>
        <taxon>Eukaryota</taxon>
        <taxon>Metazoa</taxon>
        <taxon>Ecdysozoa</taxon>
        <taxon>Arthropoda</taxon>
        <taxon>Hexapoda</taxon>
        <taxon>Insecta</taxon>
        <taxon>Pterygota</taxon>
        <taxon>Neoptera</taxon>
        <taxon>Polyneoptera</taxon>
        <taxon>Phasmatodea</taxon>
        <taxon>Timematodea</taxon>
        <taxon>Timematoidea</taxon>
        <taxon>Timematidae</taxon>
        <taxon>Timema</taxon>
    </lineage>
</organism>
<dbReference type="InterPro" id="IPR008979">
    <property type="entry name" value="Galactose-bd-like_sf"/>
</dbReference>
<dbReference type="EMBL" id="OB794931">
    <property type="protein sequence ID" value="CAD7431359.1"/>
    <property type="molecule type" value="Genomic_DNA"/>
</dbReference>
<evidence type="ECO:0000256" key="10">
    <source>
        <dbReference type="ARBA" id="ARBA00022786"/>
    </source>
</evidence>
<dbReference type="SUPFAM" id="SSF57850">
    <property type="entry name" value="RING/U-box"/>
    <property type="match status" value="1"/>
</dbReference>
<feature type="compositionally biased region" description="Low complexity" evidence="15">
    <location>
        <begin position="707"/>
        <end position="716"/>
    </location>
</feature>
<feature type="compositionally biased region" description="Basic and acidic residues" evidence="15">
    <location>
        <begin position="1599"/>
        <end position="1617"/>
    </location>
</feature>
<keyword evidence="11" id="KW-0862">Zinc</keyword>
<keyword evidence="8" id="KW-0677">Repeat</keyword>
<feature type="domain" description="RING-type" evidence="16">
    <location>
        <begin position="2449"/>
        <end position="2500"/>
    </location>
</feature>
<feature type="region of interest" description="Disordered" evidence="15">
    <location>
        <begin position="1049"/>
        <end position="1088"/>
    </location>
</feature>
<proteinExistence type="inferred from homology"/>
<dbReference type="GO" id="GO:0007411">
    <property type="term" value="P:axon guidance"/>
    <property type="evidence" value="ECO:0007669"/>
    <property type="project" value="TreeGrafter"/>
</dbReference>
<evidence type="ECO:0000256" key="1">
    <source>
        <dbReference type="ARBA" id="ARBA00000333"/>
    </source>
</evidence>
<dbReference type="GO" id="GO:0005886">
    <property type="term" value="C:plasma membrane"/>
    <property type="evidence" value="ECO:0007669"/>
    <property type="project" value="TreeGrafter"/>
</dbReference>
<dbReference type="GO" id="GO:0061630">
    <property type="term" value="F:ubiquitin protein ligase activity"/>
    <property type="evidence" value="ECO:0007669"/>
    <property type="project" value="UniProtKB-EC"/>
</dbReference>
<dbReference type="CDD" id="cd16463">
    <property type="entry name" value="RING-H2_PHR"/>
    <property type="match status" value="1"/>
</dbReference>
<feature type="compositionally biased region" description="Low complexity" evidence="15">
    <location>
        <begin position="1970"/>
        <end position="1986"/>
    </location>
</feature>
<feature type="compositionally biased region" description="Polar residues" evidence="15">
    <location>
        <begin position="826"/>
        <end position="861"/>
    </location>
</feature>
<dbReference type="GO" id="GO:0030424">
    <property type="term" value="C:axon"/>
    <property type="evidence" value="ECO:0007669"/>
    <property type="project" value="UniProtKB-SubCell"/>
</dbReference>
<evidence type="ECO:0000259" key="17">
    <source>
        <dbReference type="PROSITE" id="PS51284"/>
    </source>
</evidence>
<keyword evidence="10" id="KW-0833">Ubl conjugation pathway</keyword>
<evidence type="ECO:0000256" key="3">
    <source>
        <dbReference type="ARBA" id="ARBA00004906"/>
    </source>
</evidence>
<dbReference type="InterPro" id="IPR013783">
    <property type="entry name" value="Ig-like_fold"/>
</dbReference>
<evidence type="ECO:0000256" key="9">
    <source>
        <dbReference type="ARBA" id="ARBA00022771"/>
    </source>
</evidence>
<dbReference type="Gene3D" id="2.60.120.260">
    <property type="entry name" value="Galactose-binding domain-like"/>
    <property type="match status" value="1"/>
</dbReference>
<feature type="region of interest" description="Disordered" evidence="15">
    <location>
        <begin position="1287"/>
        <end position="1329"/>
    </location>
</feature>
<feature type="compositionally biased region" description="Basic and acidic residues" evidence="15">
    <location>
        <begin position="639"/>
        <end position="654"/>
    </location>
</feature>
<dbReference type="Gene3D" id="2.60.40.10">
    <property type="entry name" value="Immunoglobulins"/>
    <property type="match status" value="1"/>
</dbReference>
<feature type="region of interest" description="Disordered" evidence="15">
    <location>
        <begin position="796"/>
        <end position="987"/>
    </location>
</feature>
<evidence type="ECO:0000256" key="11">
    <source>
        <dbReference type="ARBA" id="ARBA00022833"/>
    </source>
</evidence>
<evidence type="ECO:0000313" key="18">
    <source>
        <dbReference type="EMBL" id="CAD7431359.1"/>
    </source>
</evidence>
<feature type="region of interest" description="Disordered" evidence="15">
    <location>
        <begin position="1414"/>
        <end position="1462"/>
    </location>
</feature>
<keyword evidence="6" id="KW-0808">Transferase</keyword>
<evidence type="ECO:0000256" key="8">
    <source>
        <dbReference type="ARBA" id="ARBA00022737"/>
    </source>
</evidence>
<evidence type="ECO:0000256" key="2">
    <source>
        <dbReference type="ARBA" id="ARBA00004489"/>
    </source>
</evidence>
<dbReference type="PROSITE" id="PS50089">
    <property type="entry name" value="ZF_RING_2"/>
    <property type="match status" value="1"/>
</dbReference>
<comment type="catalytic activity">
    <reaction evidence="1">
        <text>[E2 ubiquitin-conjugating enzyme]-S-ubiquitinyl-L-cysteine + [acceptor protein]-L-threonine = [E2 ubiquitin-conjugating enzyme]-L-cysteine + [acceptor protein]-3-O-ubiquitinyl-L-threonine.</text>
        <dbReference type="EC" id="2.3.2.33"/>
    </reaction>
</comment>
<feature type="region of interest" description="Disordered" evidence="15">
    <location>
        <begin position="2265"/>
        <end position="2284"/>
    </location>
</feature>
<feature type="repeat" description="Filamin" evidence="13">
    <location>
        <begin position="195"/>
        <end position="251"/>
    </location>
</feature>
<dbReference type="GO" id="GO:0099174">
    <property type="term" value="P:regulation of presynapse organization"/>
    <property type="evidence" value="ECO:0007669"/>
    <property type="project" value="UniProtKB-ARBA"/>
</dbReference>
<feature type="region of interest" description="Disordered" evidence="15">
    <location>
        <begin position="566"/>
        <end position="719"/>
    </location>
</feature>
<dbReference type="Gene3D" id="3.30.40.10">
    <property type="entry name" value="Zinc/RING finger domain, C3HC4 (zinc finger)"/>
    <property type="match status" value="1"/>
</dbReference>
<dbReference type="SUPFAM" id="SSF49785">
    <property type="entry name" value="Galactose-binding domain-like"/>
    <property type="match status" value="1"/>
</dbReference>
<feature type="compositionally biased region" description="Polar residues" evidence="15">
    <location>
        <begin position="896"/>
        <end position="929"/>
    </location>
</feature>
<dbReference type="InterPro" id="IPR004939">
    <property type="entry name" value="APC_su10/DOC_dom"/>
</dbReference>
<comment type="pathway">
    <text evidence="3">Protein modification; protein ubiquitination.</text>
</comment>
<keyword evidence="12" id="KW-0966">Cell projection</keyword>
<keyword evidence="9 14" id="KW-0863">Zinc-finger</keyword>
<evidence type="ECO:0000256" key="4">
    <source>
        <dbReference type="ARBA" id="ARBA00005415"/>
    </source>
</evidence>
<evidence type="ECO:0000259" key="16">
    <source>
        <dbReference type="PROSITE" id="PS50089"/>
    </source>
</evidence>
<feature type="compositionally biased region" description="Low complexity" evidence="15">
    <location>
        <begin position="862"/>
        <end position="875"/>
    </location>
</feature>
<evidence type="ECO:0000256" key="6">
    <source>
        <dbReference type="ARBA" id="ARBA00022679"/>
    </source>
</evidence>
<dbReference type="SMART" id="SM01337">
    <property type="entry name" value="APC10"/>
    <property type="match status" value="1"/>
</dbReference>
<dbReference type="PANTHER" id="PTHR45943">
    <property type="entry name" value="E3 UBIQUITIN-PROTEIN LIGASE MYCBP2"/>
    <property type="match status" value="1"/>
</dbReference>
<feature type="compositionally biased region" description="Basic and acidic residues" evidence="15">
    <location>
        <begin position="1053"/>
        <end position="1074"/>
    </location>
</feature>
<feature type="region of interest" description="Disordered" evidence="15">
    <location>
        <begin position="1965"/>
        <end position="1986"/>
    </location>
</feature>
<keyword evidence="7" id="KW-0479">Metal-binding</keyword>
<dbReference type="Pfam" id="PF03256">
    <property type="entry name" value="ANAPC10"/>
    <property type="match status" value="1"/>
</dbReference>
<evidence type="ECO:0000256" key="15">
    <source>
        <dbReference type="SAM" id="MobiDB-lite"/>
    </source>
</evidence>
<dbReference type="EC" id="2.3.2.33" evidence="5"/>
<dbReference type="SUPFAM" id="SSF81296">
    <property type="entry name" value="E set domains"/>
    <property type="match status" value="1"/>
</dbReference>
<dbReference type="InterPro" id="IPR014756">
    <property type="entry name" value="Ig_E-set"/>
</dbReference>
<sequence length="2720" mass="296960">MAAQLSGLPSESGAIARVAIVLYKVHLHLERACLPRDRYHSINGGLRSNNCHSNERLFLKDFVHCVPGSSGGRLARWLQPDSYVEPSRCEVLYSRDDMRCGWPAIVTVLTRDQYGDLVHVPSLKIEVKAVPIDKKELGDSDQSRKMRRVSQPDALTFGGHAHPSLDTPYEVTIKDKMCYYAITIMKVYENYSFEELRFTSPAVKRSSENMLVRPNSDGTYSATWTPGSVGWYSVLVTIDGYDMEETYKVEVKEPPQGMAPPTQSVVKKPSHQPSRLRKFVAKNSAGLRIRAHPSLQSEQIGIVHINGTIAFVDEIHNDDGVWLRLSQDTIHQYCCNGYSEAWCLQYNQHLGKTLLLPVEEPRSILDQVIKETILRKLPEIAAHKDSRSKSPVVFGPGDYNVVKCGASGHNVRSRPNLKAPPVGMLVLGNQLTVMDIAVNNEGTWVQLDKETRRKFCFNTEGEAWSLAVSKTDTAYLRRDGHTDKGGFFFWPSSVHREFSLDARPHIMENGFHAPRKGFDFSHNSNVSPFASVEGSGFIFRGATPSNNETPPLASISTNPFVFGSFGMQGHRGGSQGSFGVHEHRGSAPNPVSKIPGTEESPQPVPDRPDMPCSPRPPWDTRRADKDRESSKFAALHKWLKGEDGRGHLDRRGSPGRDLPPELVGVSVKELVKAIGESRANGNGVTPPGTPRKTSRSSSPKAPPGGPSPRLSRSSSPVAIPTSVSRAAAQSLYAPSGSVANPPAAATSLLVLWSQLLAADLGVLGLIPGWYRGIFLEKGNNSQGHQGGRPVLSLLQHDSASSSSQPCGSPRSIGLSPLVSGGAMVDSQHSTASQRRGSTQSDTSALVSSLTRDLSQSPNTRDLSPSPSCSSLQLRSEGSPNSTPDTPRKQEQVKLQLITSQDSLTTDPLGNIPRTVTQTGTQTSPESAASSIKGHFSIGASGLKDDQQQRLSPKLGRKDRASGPPKGRSKRAMSPAAPPPAGSVPVTRGLSLNKEPVKEAVSPSVAESLRAIFAAFLWHEGVVHDAMACASFLKFHPGLPKQGALVVTRQHSMTPEDKRRSELTKEQRARQRHSVEPPMPTPTGTGLKSSIGESIIKEEALPESSYHTVTVLPPALKALVFLWEELSSNCLRGIVQNVVLPSPIAPVRAIRKPAEKSKASEAKELRVNVEREVGSAYVPKKGNGSRKKKEWKPMGRVNLLGDAAMLGPGAGIERETACELCGNMYPHPVTYHMRQAHPGCGGHAGGKGYNSGGNFCVGWAGNCGDGGVGGSSWYLVCDTCREKYLRSKRHSGVPGKDKASGTGGRKNSISRRKTTATLMSSSKLMSPTASASSQETHIVMKNNAMFLLELASAAGSGLPTHGQGSMPAVAENYSPPEPSGPFPPPVGPLMCLQALGVHPSRDEQKFLEETLLQQQEPGINGNDLLTSDNTRPVSYSPQSDGEGEGSKGRTFHRSISMGTNGVPWSRREGDGRYIMMRKRNNSSGEMATGHYLADGGSSLLCYPSAALQKLVPSMDQSAIVSSSCQPDQGKELLNRPVLNFLFQQHNLESLQLAMRQALRKATCRVYAMQALNWLLRSVTQPTCLHDLLWWFVAALTPSPPDHDGEGGEEKQLDKKEETENNQGVCEHPLSDISIAGEAVHPLPSTFHSLLQTIADLMLLLPMGSGLQQMAIRCWGLRFTQADHMFLHRSHVFSNISKILSRSEEEQDDVSLSMHESHQSTYSQLVTSCVETLKDLTPGVDIKASSRQAMVGSLTDSSTETFWESGDEDRNKTKSITITCASQAYPRMVYIHIDNCRDLANKVSSVTFHSGPNIDELYKLRHMEVENKSTGWVSCPILDARHSVVRLELKGPDNSLRLRQVRVLGEVDGESVRLTRQHSATTIQQRNCETETLRVFRLITSQVFGKLILGEQTLPENAEGEESNDLKEHMVGILFSRSKLTHLQKQVCVHIVQAIRKEASRVREEWEASLCSGQPPTGSSTSGEPSTPAAAKSTDAYCFEMLSMVLALSGSSVGRAYLSHQYILLKDILSLLHTGSARVQRQREYCVCSLGGNNSRMHSDSGVLFVTFKRLGCTLVDLPLVTSLLRRMLPEISPMLLGNVMNVDHMPPADFSIVSAANKGPMEPKHVFDIHRVGILDVFLSCIAKALTVQVKVKGKDAAGGKGLTTVTLATSIHPRDFVGARWWLRGCITRKLAEVIIQLLKDMAAGKLSEAWGNVTKGAIAENILNLTKLEDAHRSPSDCLHTSTLWLALASLCVLDSDHVERLSSGQWSGADGQPPAPRPTCSNHDDGETAAIIQCNICANLCADCDRFLHLHRRTRMHQRQVCKEEEDAIKVDLHEGCGRTKLFWVMALADSCTLKAMVEFREGARSKPAGVASGVCRFCGTSGNSGLLAIGNICADQECQEHARNACSKLHPCGHMCGGIKGEVTCLPCLHGCSADPNLKQDADDMCMICFTEALSCAPAIQLKCGHVFHQHCCKCVLMKRWAGPRITFAFSQCPICKSDISHPVLVELLAPVKDLYEDMRRKALMRLEYEGLHKAEAITSPGARFYNDPASYAMDRYAYYVCYKCNKAYYGGEARCDAEVGEEYDPTELVCGACSDVSRAQMCPKHGTDFLEYKCRYCCSTAVFFCFGTTHFCNACHDDFQRVTNIPRMELPTCPAGPKAKQLEGDECPLHVKHPPTGEEFALGCGVECSHFLAHSRILDTTNAVLRPPFIETTFNA</sequence>
<evidence type="ECO:0000256" key="7">
    <source>
        <dbReference type="ARBA" id="ARBA00022723"/>
    </source>
</evidence>
<dbReference type="GO" id="GO:0008582">
    <property type="term" value="P:regulation of synaptic assembly at neuromuscular junction"/>
    <property type="evidence" value="ECO:0007669"/>
    <property type="project" value="TreeGrafter"/>
</dbReference>
<dbReference type="FunFam" id="2.60.120.260:FF:000011">
    <property type="entry name" value="E3 ubiquitin-protein ligase MYCBP2 isoform X1"/>
    <property type="match status" value="1"/>
</dbReference>
<evidence type="ECO:0000256" key="14">
    <source>
        <dbReference type="PROSITE-ProRule" id="PRU00175"/>
    </source>
</evidence>